<dbReference type="InterPro" id="IPR015655">
    <property type="entry name" value="PP2C"/>
</dbReference>
<dbReference type="Proteomes" id="UP001156703">
    <property type="component" value="Unassembled WGS sequence"/>
</dbReference>
<reference evidence="3" key="1">
    <citation type="journal article" date="2019" name="Int. J. Syst. Evol. Microbiol.">
        <title>The Global Catalogue of Microorganisms (GCM) 10K type strain sequencing project: providing services to taxonomists for standard genome sequencing and annotation.</title>
        <authorList>
            <consortium name="The Broad Institute Genomics Platform"/>
            <consortium name="The Broad Institute Genome Sequencing Center for Infectious Disease"/>
            <person name="Wu L."/>
            <person name="Ma J."/>
        </authorList>
    </citation>
    <scope>NUCLEOTIDE SEQUENCE [LARGE SCALE GENOMIC DNA]</scope>
    <source>
        <strain evidence="3">NBRC 102146</strain>
    </source>
</reference>
<comment type="caution">
    <text evidence="2">The sequence shown here is derived from an EMBL/GenBank/DDBJ whole genome shotgun (WGS) entry which is preliminary data.</text>
</comment>
<dbReference type="InterPro" id="IPR036457">
    <property type="entry name" value="PPM-type-like_dom_sf"/>
</dbReference>
<dbReference type="PROSITE" id="PS51746">
    <property type="entry name" value="PPM_2"/>
    <property type="match status" value="1"/>
</dbReference>
<sequence length="233" mass="24531">MPFDTVSRTHVGLKRPINEDNFLVRAEAGLFAVADGMGGHDAGEVASARIVAALEELEAVSPDGVVAALEGVNKDLRELAAGTGKHTIGSTVVGYLFDGAGGVTCFWAGDSRAYLHRDGQLLQVSRDHSLVQELVDAGMIDPERAEGHPNGNVITRAVGAADQLRVDRVEGDARPGDLFLLASDGVTRVVPDDELVKDLAGDRPLGEIADGLVWKVLGRGAPDNLTLVLVRVL</sequence>
<keyword evidence="3" id="KW-1185">Reference proteome</keyword>
<dbReference type="SUPFAM" id="SSF81606">
    <property type="entry name" value="PP2C-like"/>
    <property type="match status" value="1"/>
</dbReference>
<evidence type="ECO:0000313" key="3">
    <source>
        <dbReference type="Proteomes" id="UP001156703"/>
    </source>
</evidence>
<name>A0ABQ5Z616_9SPHN</name>
<gene>
    <name evidence="2" type="ORF">GCM10007925_08010</name>
</gene>
<evidence type="ECO:0000259" key="1">
    <source>
        <dbReference type="PROSITE" id="PS51746"/>
    </source>
</evidence>
<evidence type="ECO:0000313" key="2">
    <source>
        <dbReference type="EMBL" id="GLR47090.1"/>
    </source>
</evidence>
<dbReference type="Gene3D" id="3.60.40.10">
    <property type="entry name" value="PPM-type phosphatase domain"/>
    <property type="match status" value="1"/>
</dbReference>
<accession>A0ABQ5Z616</accession>
<organism evidence="2 3">
    <name type="scientific">Sphingomonas astaxanthinifaciens DSM 22298</name>
    <dbReference type="NCBI Taxonomy" id="1123267"/>
    <lineage>
        <taxon>Bacteria</taxon>
        <taxon>Pseudomonadati</taxon>
        <taxon>Pseudomonadota</taxon>
        <taxon>Alphaproteobacteria</taxon>
        <taxon>Sphingomonadales</taxon>
        <taxon>Sphingomonadaceae</taxon>
        <taxon>Sphingomonas</taxon>
    </lineage>
</organism>
<dbReference type="PANTHER" id="PTHR13832">
    <property type="entry name" value="PROTEIN PHOSPHATASE 2C"/>
    <property type="match status" value="1"/>
</dbReference>
<proteinExistence type="predicted"/>
<dbReference type="SMART" id="SM00332">
    <property type="entry name" value="PP2Cc"/>
    <property type="match status" value="1"/>
</dbReference>
<dbReference type="PANTHER" id="PTHR13832:SF827">
    <property type="entry name" value="PROTEIN PHOSPHATASE 1L"/>
    <property type="match status" value="1"/>
</dbReference>
<dbReference type="SMART" id="SM00331">
    <property type="entry name" value="PP2C_SIG"/>
    <property type="match status" value="1"/>
</dbReference>
<dbReference type="CDD" id="cd00143">
    <property type="entry name" value="PP2Cc"/>
    <property type="match status" value="1"/>
</dbReference>
<dbReference type="Pfam" id="PF00481">
    <property type="entry name" value="PP2C"/>
    <property type="match status" value="1"/>
</dbReference>
<dbReference type="RefSeq" id="WP_029942292.1">
    <property type="nucleotide sequence ID" value="NZ_BSOO01000005.1"/>
</dbReference>
<dbReference type="InterPro" id="IPR001932">
    <property type="entry name" value="PPM-type_phosphatase-like_dom"/>
</dbReference>
<dbReference type="EMBL" id="BSOO01000005">
    <property type="protein sequence ID" value="GLR47090.1"/>
    <property type="molecule type" value="Genomic_DNA"/>
</dbReference>
<feature type="domain" description="PPM-type phosphatase" evidence="1">
    <location>
        <begin position="5"/>
        <end position="232"/>
    </location>
</feature>
<protein>
    <submittedName>
        <fullName evidence="2">Serine/threonine phosphatase</fullName>
    </submittedName>
</protein>